<feature type="binding site" evidence="19">
    <location>
        <begin position="50"/>
        <end position="53"/>
    </location>
    <ligand>
        <name>GTP</name>
        <dbReference type="ChEBI" id="CHEBI:37565"/>
    </ligand>
</feature>
<evidence type="ECO:0000256" key="9">
    <source>
        <dbReference type="ARBA" id="ARBA00012523"/>
    </source>
</evidence>
<dbReference type="GO" id="GO:0009236">
    <property type="term" value="P:cobalamin biosynthetic process"/>
    <property type="evidence" value="ECO:0007669"/>
    <property type="project" value="UniProtKB-UniPathway"/>
</dbReference>
<evidence type="ECO:0000256" key="12">
    <source>
        <dbReference type="ARBA" id="ARBA00022741"/>
    </source>
</evidence>
<keyword evidence="13 20" id="KW-0418">Kinase</keyword>
<keyword evidence="12 19" id="KW-0547">Nucleotide-binding</keyword>
<dbReference type="InterPro" id="IPR027417">
    <property type="entry name" value="P-loop_NTPase"/>
</dbReference>
<dbReference type="OrthoDB" id="9799422at2"/>
<evidence type="ECO:0000256" key="11">
    <source>
        <dbReference type="ARBA" id="ARBA00022679"/>
    </source>
</evidence>
<dbReference type="PANTHER" id="PTHR34848">
    <property type="match status" value="1"/>
</dbReference>
<feature type="binding site" evidence="19">
    <location>
        <position position="62"/>
    </location>
    <ligand>
        <name>GTP</name>
        <dbReference type="ChEBI" id="CHEBI:37565"/>
    </ligand>
</feature>
<evidence type="ECO:0000256" key="14">
    <source>
        <dbReference type="ARBA" id="ARBA00022840"/>
    </source>
</evidence>
<sequence>MLMIVTGGSGSGKSAYAEEQIMKLGEGSRIYIATMMSFDAEGDRRIERHRKMRAAKNFQTIECYMDLSSVNLPPDGIVLLECMSNLAANEMYAPGGAGENMVESILQGIQSVLSQVKALVVVTNEVFSDGQEYDSQTMQYLEYLGIINQELAKKADTVTEVVCGIPLVRKERLDS</sequence>
<keyword evidence="10" id="KW-0169">Cobalamin biosynthesis</keyword>
<name>A0A4U8QCD4_9FIRM</name>
<keyword evidence="15 19" id="KW-0342">GTP-binding</keyword>
<accession>A0A4U8QCD4</accession>
<dbReference type="GO" id="GO:0043752">
    <property type="term" value="F:adenosylcobinamide kinase activity"/>
    <property type="evidence" value="ECO:0007669"/>
    <property type="project" value="UniProtKB-EC"/>
</dbReference>
<reference evidence="20 21" key="1">
    <citation type="journal article" date="2019" name="Anaerobe">
        <title>Detection of Robinsoniella peoriensis in multiple bone samples of a trauma patient.</title>
        <authorList>
            <person name="Schrottner P."/>
            <person name="Hartwich K."/>
            <person name="Bunk B."/>
            <person name="Schober I."/>
            <person name="Helbig S."/>
            <person name="Rudolph W.W."/>
            <person name="Gunzer F."/>
        </authorList>
    </citation>
    <scope>NUCLEOTIDE SEQUENCE [LARGE SCALE GENOMIC DNA]</scope>
    <source>
        <strain evidence="20 21">DSM 106044</strain>
    </source>
</reference>
<feature type="binding site" evidence="19">
    <location>
        <begin position="7"/>
        <end position="14"/>
    </location>
    <ligand>
        <name>GTP</name>
        <dbReference type="ChEBI" id="CHEBI:37565"/>
    </ligand>
</feature>
<dbReference type="Gene3D" id="3.40.50.300">
    <property type="entry name" value="P-loop containing nucleotide triphosphate hydrolases"/>
    <property type="match status" value="1"/>
</dbReference>
<gene>
    <name evidence="20" type="primary">cobU</name>
    <name evidence="20" type="ORF">DSM106044_00216</name>
</gene>
<dbReference type="PIRSF" id="PIRSF006135">
    <property type="entry name" value="CobU"/>
    <property type="match status" value="1"/>
</dbReference>
<dbReference type="STRING" id="180332.GCA_000797495_04497"/>
<dbReference type="SUPFAM" id="SSF52540">
    <property type="entry name" value="P-loop containing nucleoside triphosphate hydrolases"/>
    <property type="match status" value="1"/>
</dbReference>
<comment type="pathway">
    <text evidence="6">Cofactor biosynthesis; adenosylcobalamin biosynthesis; adenosylcobalamin from cob(II)yrinate a,c-diamide: step 5/7.</text>
</comment>
<dbReference type="Proteomes" id="UP000306509">
    <property type="component" value="Unassembled WGS sequence"/>
</dbReference>
<comment type="function">
    <text evidence="4">Catalyzes ATP-dependent phosphorylation of adenosylcobinamide and addition of GMP to adenosylcobinamide phosphate.</text>
</comment>
<evidence type="ECO:0000313" key="21">
    <source>
        <dbReference type="Proteomes" id="UP000306509"/>
    </source>
</evidence>
<evidence type="ECO:0000256" key="2">
    <source>
        <dbReference type="ARBA" id="ARBA00000711"/>
    </source>
</evidence>
<proteinExistence type="inferred from homology"/>
<evidence type="ECO:0000256" key="8">
    <source>
        <dbReference type="ARBA" id="ARBA00012016"/>
    </source>
</evidence>
<evidence type="ECO:0000256" key="13">
    <source>
        <dbReference type="ARBA" id="ARBA00022777"/>
    </source>
</evidence>
<dbReference type="CDD" id="cd00544">
    <property type="entry name" value="CobU"/>
    <property type="match status" value="1"/>
</dbReference>
<comment type="caution">
    <text evidence="20">The sequence shown here is derived from an EMBL/GenBank/DDBJ whole genome shotgun (WGS) entry which is preliminary data.</text>
</comment>
<comment type="similarity">
    <text evidence="7">Belongs to the CobU/CobP family.</text>
</comment>
<evidence type="ECO:0000313" key="20">
    <source>
        <dbReference type="EMBL" id="TLD02717.1"/>
    </source>
</evidence>
<protein>
    <recommendedName>
        <fullName evidence="16">Adenosylcobinamide kinase</fullName>
        <ecNumber evidence="8">2.7.1.156</ecNumber>
        <ecNumber evidence="9">2.7.7.62</ecNumber>
    </recommendedName>
    <alternativeName>
        <fullName evidence="17">Adenosylcobinamide-phosphate guanylyltransferase</fullName>
    </alternativeName>
</protein>
<dbReference type="EC" id="2.7.1.156" evidence="8"/>
<feature type="active site" description="GMP-histidine intermediate" evidence="18">
    <location>
        <position position="49"/>
    </location>
</feature>
<evidence type="ECO:0000256" key="18">
    <source>
        <dbReference type="PIRSR" id="PIRSR006135-1"/>
    </source>
</evidence>
<dbReference type="GO" id="GO:0005525">
    <property type="term" value="F:GTP binding"/>
    <property type="evidence" value="ECO:0007669"/>
    <property type="project" value="UniProtKB-KW"/>
</dbReference>
<keyword evidence="11 20" id="KW-0808">Transferase</keyword>
<evidence type="ECO:0000256" key="16">
    <source>
        <dbReference type="ARBA" id="ARBA00029570"/>
    </source>
</evidence>
<evidence type="ECO:0000256" key="4">
    <source>
        <dbReference type="ARBA" id="ARBA00003889"/>
    </source>
</evidence>
<evidence type="ECO:0000256" key="19">
    <source>
        <dbReference type="PIRSR" id="PIRSR006135-2"/>
    </source>
</evidence>
<dbReference type="InterPro" id="IPR003203">
    <property type="entry name" value="CobU/CobP"/>
</dbReference>
<dbReference type="AlphaFoldDB" id="A0A4U8QCD4"/>
<keyword evidence="21" id="KW-1185">Reference proteome</keyword>
<feature type="binding site" evidence="19">
    <location>
        <position position="81"/>
    </location>
    <ligand>
        <name>GTP</name>
        <dbReference type="ChEBI" id="CHEBI:37565"/>
    </ligand>
</feature>
<comment type="catalytic activity">
    <reaction evidence="3">
        <text>adenosylcob(III)inamide + GTP = adenosylcob(III)inamide phosphate + GDP + H(+)</text>
        <dbReference type="Rhea" id="RHEA:15765"/>
        <dbReference type="ChEBI" id="CHEBI:2480"/>
        <dbReference type="ChEBI" id="CHEBI:15378"/>
        <dbReference type="ChEBI" id="CHEBI:37565"/>
        <dbReference type="ChEBI" id="CHEBI:58189"/>
        <dbReference type="ChEBI" id="CHEBI:58502"/>
        <dbReference type="EC" id="2.7.1.156"/>
    </reaction>
</comment>
<evidence type="ECO:0000256" key="6">
    <source>
        <dbReference type="ARBA" id="ARBA00005159"/>
    </source>
</evidence>
<dbReference type="EC" id="2.7.7.62" evidence="9"/>
<evidence type="ECO:0000256" key="7">
    <source>
        <dbReference type="ARBA" id="ARBA00007490"/>
    </source>
</evidence>
<dbReference type="EMBL" id="QGQD01000006">
    <property type="protein sequence ID" value="TLD02717.1"/>
    <property type="molecule type" value="Genomic_DNA"/>
</dbReference>
<keyword evidence="14" id="KW-0067">ATP-binding</keyword>
<evidence type="ECO:0000256" key="17">
    <source>
        <dbReference type="ARBA" id="ARBA00030571"/>
    </source>
</evidence>
<evidence type="ECO:0000256" key="10">
    <source>
        <dbReference type="ARBA" id="ARBA00022573"/>
    </source>
</evidence>
<dbReference type="GO" id="GO:0005524">
    <property type="term" value="F:ATP binding"/>
    <property type="evidence" value="ECO:0007669"/>
    <property type="project" value="UniProtKB-KW"/>
</dbReference>
<evidence type="ECO:0000256" key="1">
    <source>
        <dbReference type="ARBA" id="ARBA00000312"/>
    </source>
</evidence>
<dbReference type="UniPathway" id="UPA00148">
    <property type="reaction ID" value="UER00236"/>
</dbReference>
<dbReference type="PANTHER" id="PTHR34848:SF1">
    <property type="entry name" value="BIFUNCTIONAL ADENOSYLCOBALAMIN BIOSYNTHESIS PROTEIN COBU"/>
    <property type="match status" value="1"/>
</dbReference>
<evidence type="ECO:0000256" key="3">
    <source>
        <dbReference type="ARBA" id="ARBA00001522"/>
    </source>
</evidence>
<dbReference type="GO" id="GO:0008820">
    <property type="term" value="F:cobinamide phosphate guanylyltransferase activity"/>
    <property type="evidence" value="ECO:0007669"/>
    <property type="project" value="UniProtKB-EC"/>
</dbReference>
<comment type="pathway">
    <text evidence="5">Cofactor biosynthesis; adenosylcobalamin biosynthesis; adenosylcobalamin from cob(II)yrinate a,c-diamide: step 6/7.</text>
</comment>
<comment type="catalytic activity">
    <reaction evidence="2">
        <text>adenosylcob(III)inamide phosphate + GTP + H(+) = adenosylcob(III)inamide-GDP + diphosphate</text>
        <dbReference type="Rhea" id="RHEA:22712"/>
        <dbReference type="ChEBI" id="CHEBI:15378"/>
        <dbReference type="ChEBI" id="CHEBI:33019"/>
        <dbReference type="ChEBI" id="CHEBI:37565"/>
        <dbReference type="ChEBI" id="CHEBI:58502"/>
        <dbReference type="ChEBI" id="CHEBI:60487"/>
        <dbReference type="EC" id="2.7.7.62"/>
    </reaction>
</comment>
<comment type="catalytic activity">
    <reaction evidence="1">
        <text>adenosylcob(III)inamide + ATP = adenosylcob(III)inamide phosphate + ADP + H(+)</text>
        <dbReference type="Rhea" id="RHEA:15769"/>
        <dbReference type="ChEBI" id="CHEBI:2480"/>
        <dbReference type="ChEBI" id="CHEBI:15378"/>
        <dbReference type="ChEBI" id="CHEBI:30616"/>
        <dbReference type="ChEBI" id="CHEBI:58502"/>
        <dbReference type="ChEBI" id="CHEBI:456216"/>
        <dbReference type="EC" id="2.7.1.156"/>
    </reaction>
</comment>
<evidence type="ECO:0000256" key="15">
    <source>
        <dbReference type="ARBA" id="ARBA00023134"/>
    </source>
</evidence>
<organism evidence="20 21">
    <name type="scientific">Robinsoniella peoriensis</name>
    <dbReference type="NCBI Taxonomy" id="180332"/>
    <lineage>
        <taxon>Bacteria</taxon>
        <taxon>Bacillati</taxon>
        <taxon>Bacillota</taxon>
        <taxon>Clostridia</taxon>
        <taxon>Lachnospirales</taxon>
        <taxon>Lachnospiraceae</taxon>
        <taxon>Robinsoniella</taxon>
    </lineage>
</organism>
<evidence type="ECO:0000256" key="5">
    <source>
        <dbReference type="ARBA" id="ARBA00004692"/>
    </source>
</evidence>
<dbReference type="RefSeq" id="WP_044296763.1">
    <property type="nucleotide sequence ID" value="NZ_CABMJZ010000075.1"/>
</dbReference>
<dbReference type="Pfam" id="PF02283">
    <property type="entry name" value="CobU"/>
    <property type="match status" value="1"/>
</dbReference>